<dbReference type="Proteomes" id="UP001220670">
    <property type="component" value="Unassembled WGS sequence"/>
</dbReference>
<proteinExistence type="predicted"/>
<protein>
    <submittedName>
        <fullName evidence="3">Uncharacterized protein</fullName>
    </submittedName>
</protein>
<feature type="compositionally biased region" description="Basic and acidic residues" evidence="1">
    <location>
        <begin position="200"/>
        <end position="209"/>
    </location>
</feature>
<accession>A0AAJ1MBZ3</accession>
<organism evidence="3 4">
    <name type="scientific">Limosilactobacillus mucosae</name>
    <name type="common">Lactobacillus mucosae</name>
    <dbReference type="NCBI Taxonomy" id="97478"/>
    <lineage>
        <taxon>Bacteria</taxon>
        <taxon>Bacillati</taxon>
        <taxon>Bacillota</taxon>
        <taxon>Bacilli</taxon>
        <taxon>Lactobacillales</taxon>
        <taxon>Lactobacillaceae</taxon>
        <taxon>Limosilactobacillus</taxon>
    </lineage>
</organism>
<dbReference type="AlphaFoldDB" id="A0AAJ1MBZ3"/>
<keyword evidence="2" id="KW-1133">Transmembrane helix</keyword>
<evidence type="ECO:0000256" key="2">
    <source>
        <dbReference type="SAM" id="Phobius"/>
    </source>
</evidence>
<comment type="caution">
    <text evidence="3">The sequence shown here is derived from an EMBL/GenBank/DDBJ whole genome shotgun (WGS) entry which is preliminary data.</text>
</comment>
<keyword evidence="2" id="KW-0812">Transmembrane</keyword>
<feature type="transmembrane region" description="Helical" evidence="2">
    <location>
        <begin position="7"/>
        <end position="26"/>
    </location>
</feature>
<sequence>MQQRTKDILWAFGLTILMVLVGLLRLTTPLPKGQVAIELAGIIGLSSMVGLNLRWGAGITTVGTAILFLLGKADWMTVLDMAVDMVMVSALIGWQLPRDIKVTHRQAIGVGVAAGISQWITAEVLCGIAGDAFAHGSGIMPFMRLALPTTLLTALLYMLLIPPFALLIRHFNWQPPKDDDRPQKPRSMVIDLSDHQGMPKKQDDHHDQG</sequence>
<evidence type="ECO:0000313" key="3">
    <source>
        <dbReference type="EMBL" id="MDC2830023.1"/>
    </source>
</evidence>
<dbReference type="RefSeq" id="WP_272209123.1">
    <property type="nucleotide sequence ID" value="NZ_JAQOMV010000031.1"/>
</dbReference>
<feature type="transmembrane region" description="Helical" evidence="2">
    <location>
        <begin position="53"/>
        <end position="71"/>
    </location>
</feature>
<gene>
    <name evidence="3" type="ORF">PO250_06900</name>
</gene>
<reference evidence="3" key="1">
    <citation type="submission" date="2023-01" db="EMBL/GenBank/DDBJ databases">
        <title>Genome analysis of 13 Lactobacillus isolated from gut of wild boar.</title>
        <authorList>
            <person name="Papp P."/>
            <person name="Libisch B."/>
            <person name="Nagy T."/>
            <person name="Olasz F."/>
        </authorList>
    </citation>
    <scope>NUCLEOTIDE SEQUENCE</scope>
    <source>
        <strain evidence="3">F146</strain>
    </source>
</reference>
<evidence type="ECO:0000256" key="1">
    <source>
        <dbReference type="SAM" id="MobiDB-lite"/>
    </source>
</evidence>
<keyword evidence="2" id="KW-0472">Membrane</keyword>
<feature type="transmembrane region" description="Helical" evidence="2">
    <location>
        <begin position="145"/>
        <end position="168"/>
    </location>
</feature>
<dbReference type="EMBL" id="JAQONE010000023">
    <property type="protein sequence ID" value="MDC2830023.1"/>
    <property type="molecule type" value="Genomic_DNA"/>
</dbReference>
<evidence type="ECO:0000313" key="4">
    <source>
        <dbReference type="Proteomes" id="UP001220670"/>
    </source>
</evidence>
<name>A0AAJ1MBZ3_LIMMU</name>
<feature type="region of interest" description="Disordered" evidence="1">
    <location>
        <begin position="176"/>
        <end position="209"/>
    </location>
</feature>